<evidence type="ECO:0000313" key="3">
    <source>
        <dbReference type="Proteomes" id="UP001139408"/>
    </source>
</evidence>
<gene>
    <name evidence="2" type="ORF">L2749_00495</name>
</gene>
<keyword evidence="3" id="KW-1185">Reference proteome</keyword>
<proteinExistence type="predicted"/>
<accession>A0A9X2CC01</accession>
<keyword evidence="1" id="KW-1133">Transmembrane helix</keyword>
<comment type="caution">
    <text evidence="2">The sequence shown here is derived from an EMBL/GenBank/DDBJ whole genome shotgun (WGS) entry which is preliminary data.</text>
</comment>
<dbReference type="EMBL" id="JAKILJ010000001">
    <property type="protein sequence ID" value="MCL1103751.1"/>
    <property type="molecule type" value="Genomic_DNA"/>
</dbReference>
<name>A0A9X2CC01_9GAMM</name>
<sequence>MGAFAVAFILISGYIYVSNSTFQMYITRREDGHRYYFRCGAYGIFFCLIGIIISIALDRFNIPTIALKCIFRTSIEELTGVTQYTKSLQDYLSLKMVLGSSLAVVLAPLASKLDNFFRDDEQSRNYIHKEKSPALEKFLFECGSELQTVLITLKSRKVYVGMVNDIPIESGDVEHFSILPILSGYRDKDKLTVSFTTNYYLHYQNNLNDEGEPVDGSGACLDDFVEMIPVSEIAHIGRFDIDTYKSFIKPIGAESVTPWMDLQEFPIDRSGSANITPNEKA</sequence>
<reference evidence="2" key="1">
    <citation type="submission" date="2022-01" db="EMBL/GenBank/DDBJ databases">
        <title>Whole genome-based taxonomy of the Shewanellaceae.</title>
        <authorList>
            <person name="Martin-Rodriguez A.J."/>
        </authorList>
    </citation>
    <scope>NUCLEOTIDE SEQUENCE</scope>
    <source>
        <strain evidence="2">DSM 23803</strain>
    </source>
</reference>
<protein>
    <submittedName>
        <fullName evidence="2">Uncharacterized protein</fullName>
    </submittedName>
</protein>
<evidence type="ECO:0000256" key="1">
    <source>
        <dbReference type="SAM" id="Phobius"/>
    </source>
</evidence>
<dbReference type="RefSeq" id="WP_188923475.1">
    <property type="nucleotide sequence ID" value="NZ_BMQI01000001.1"/>
</dbReference>
<keyword evidence="1" id="KW-0812">Transmembrane</keyword>
<feature type="transmembrane region" description="Helical" evidence="1">
    <location>
        <begin position="39"/>
        <end position="57"/>
    </location>
</feature>
<dbReference type="Proteomes" id="UP001139408">
    <property type="component" value="Unassembled WGS sequence"/>
</dbReference>
<evidence type="ECO:0000313" key="2">
    <source>
        <dbReference type="EMBL" id="MCL1103751.1"/>
    </source>
</evidence>
<organism evidence="2 3">
    <name type="scientific">Shewanella algicola</name>
    <dbReference type="NCBI Taxonomy" id="640633"/>
    <lineage>
        <taxon>Bacteria</taxon>
        <taxon>Pseudomonadati</taxon>
        <taxon>Pseudomonadota</taxon>
        <taxon>Gammaproteobacteria</taxon>
        <taxon>Alteromonadales</taxon>
        <taxon>Shewanellaceae</taxon>
        <taxon>Shewanella</taxon>
    </lineage>
</organism>
<keyword evidence="1" id="KW-0472">Membrane</keyword>
<feature type="transmembrane region" description="Helical" evidence="1">
    <location>
        <begin position="6"/>
        <end position="27"/>
    </location>
</feature>
<dbReference type="AlphaFoldDB" id="A0A9X2CC01"/>